<dbReference type="GO" id="GO:0016852">
    <property type="term" value="F:sirohydrochlorin cobaltochelatase activity"/>
    <property type="evidence" value="ECO:0007669"/>
    <property type="project" value="InterPro"/>
</dbReference>
<reference evidence="2 3" key="1">
    <citation type="submission" date="2019-11" db="EMBL/GenBank/DDBJ databases">
        <title>Pseudodesulfovibrio alkaliphilus, sp. nov., an alkaliphilic sulfate-reducing bacteria from mud volcano of Taman peninsula, Russia.</title>
        <authorList>
            <person name="Frolova A."/>
            <person name="Merkel A.Y."/>
            <person name="Slobodkin A.I."/>
        </authorList>
    </citation>
    <scope>NUCLEOTIDE SEQUENCE [LARGE SCALE GENOMIC DNA]</scope>
    <source>
        <strain evidence="2 3">F-1</strain>
    </source>
</reference>
<accession>A0A7K1KR99</accession>
<evidence type="ECO:0000313" key="2">
    <source>
        <dbReference type="EMBL" id="MUM78607.1"/>
    </source>
</evidence>
<name>A0A7K1KR99_9BACT</name>
<evidence type="ECO:0000256" key="1">
    <source>
        <dbReference type="SAM" id="MobiDB-lite"/>
    </source>
</evidence>
<evidence type="ECO:0000313" key="3">
    <source>
        <dbReference type="Proteomes" id="UP000461162"/>
    </source>
</evidence>
<dbReference type="Pfam" id="PF06180">
    <property type="entry name" value="CbiK"/>
    <property type="match status" value="1"/>
</dbReference>
<comment type="caution">
    <text evidence="2">The sequence shown here is derived from an EMBL/GenBank/DDBJ whole genome shotgun (WGS) entry which is preliminary data.</text>
</comment>
<dbReference type="Proteomes" id="UP000461162">
    <property type="component" value="Unassembled WGS sequence"/>
</dbReference>
<dbReference type="AlphaFoldDB" id="A0A7K1KR99"/>
<dbReference type="SUPFAM" id="SSF53800">
    <property type="entry name" value="Chelatase"/>
    <property type="match status" value="1"/>
</dbReference>
<dbReference type="GO" id="GO:0019251">
    <property type="term" value="P:anaerobic cobalamin biosynthetic process"/>
    <property type="evidence" value="ECO:0007669"/>
    <property type="project" value="InterPro"/>
</dbReference>
<feature type="compositionally biased region" description="Basic and acidic residues" evidence="1">
    <location>
        <begin position="28"/>
        <end position="60"/>
    </location>
</feature>
<organism evidence="2 3">
    <name type="scientific">Pseudodesulfovibrio alkaliphilus</name>
    <dbReference type="NCBI Taxonomy" id="2661613"/>
    <lineage>
        <taxon>Bacteria</taxon>
        <taxon>Pseudomonadati</taxon>
        <taxon>Thermodesulfobacteriota</taxon>
        <taxon>Desulfovibrionia</taxon>
        <taxon>Desulfovibrionales</taxon>
        <taxon>Desulfovibrionaceae</taxon>
    </lineage>
</organism>
<dbReference type="EMBL" id="WODC01000010">
    <property type="protein sequence ID" value="MUM78607.1"/>
    <property type="molecule type" value="Genomic_DNA"/>
</dbReference>
<protein>
    <submittedName>
        <fullName evidence="2">Sirohydrochlorin cobaltochelatase</fullName>
    </submittedName>
</protein>
<feature type="region of interest" description="Disordered" evidence="1">
    <location>
        <begin position="1"/>
        <end position="61"/>
    </location>
</feature>
<keyword evidence="3" id="KW-1185">Reference proteome</keyword>
<sequence length="332" mass="37332">MEKRMADDSLDAAPIRDNAPTNPGRASLGHDGHEHGERCGCHHEHGHDHHDHDHDHDHNHLRPPKYKPGILLAAFGVAIDEARRGYDLFEAEVRQRHPDMELAWAYTAHKVRRKLVSRGRECDSLAVALSRLHDRGVTHLAVQSVHTTPGVEYHWTREQALAYRHPRKGFPEVVVGGPLLSSDHDLERSCQALQGYIPAERSPDEAVVLVGHGTYHHGQQRYLDFEERVRRDDPLIRVGTLMGRPSCGDVIADLEAEGVKDVWLLPFMCVPGHHVHLDVFGSGASSWKSRMEHAGFTVRGHVTGTLEHAPFRAIWLDHLDEVCARIRALETA</sequence>
<dbReference type="InterPro" id="IPR010388">
    <property type="entry name" value="Anaerobic_Co-chelatase"/>
</dbReference>
<dbReference type="Gene3D" id="3.40.50.1400">
    <property type="match status" value="2"/>
</dbReference>
<proteinExistence type="predicted"/>
<gene>
    <name evidence="2" type="ORF">GKC30_13285</name>
</gene>